<dbReference type="Proteomes" id="UP000319619">
    <property type="component" value="Unassembled WGS sequence"/>
</dbReference>
<dbReference type="EMBL" id="NJBN01000011">
    <property type="protein sequence ID" value="TKJ37971.1"/>
    <property type="molecule type" value="Genomic_DNA"/>
</dbReference>
<dbReference type="Pfam" id="PF00583">
    <property type="entry name" value="Acetyltransf_1"/>
    <property type="match status" value="1"/>
</dbReference>
<dbReference type="GO" id="GO:0016747">
    <property type="term" value="F:acyltransferase activity, transferring groups other than amino-acyl groups"/>
    <property type="evidence" value="ECO:0007669"/>
    <property type="project" value="InterPro"/>
</dbReference>
<dbReference type="InterPro" id="IPR050276">
    <property type="entry name" value="MshD_Acetyltransferase"/>
</dbReference>
<proteinExistence type="predicted"/>
<dbReference type="InterPro" id="IPR000182">
    <property type="entry name" value="GNAT_dom"/>
</dbReference>
<name>A0A532USS4_UNCL8</name>
<evidence type="ECO:0000313" key="2">
    <source>
        <dbReference type="EMBL" id="TKJ37971.1"/>
    </source>
</evidence>
<accession>A0A532USS4</accession>
<dbReference type="SUPFAM" id="SSF55729">
    <property type="entry name" value="Acyl-CoA N-acyltransferases (Nat)"/>
    <property type="match status" value="1"/>
</dbReference>
<dbReference type="PROSITE" id="PS51186">
    <property type="entry name" value="GNAT"/>
    <property type="match status" value="1"/>
</dbReference>
<dbReference type="InterPro" id="IPR016181">
    <property type="entry name" value="Acyl_CoA_acyltransferase"/>
</dbReference>
<keyword evidence="2" id="KW-0808">Transferase</keyword>
<reference evidence="2 3" key="1">
    <citation type="submission" date="2017-06" db="EMBL/GenBank/DDBJ databases">
        <title>Novel microbial phyla capable of carbon fixation and sulfur reduction in deep-sea sediments.</title>
        <authorList>
            <person name="Huang J."/>
            <person name="Baker B."/>
            <person name="Wang Y."/>
        </authorList>
    </citation>
    <scope>NUCLEOTIDE SEQUENCE [LARGE SCALE GENOMIC DNA]</scope>
    <source>
        <strain evidence="2">B3_LCP</strain>
    </source>
</reference>
<dbReference type="AlphaFoldDB" id="A0A532USS4"/>
<evidence type="ECO:0000259" key="1">
    <source>
        <dbReference type="PROSITE" id="PS51186"/>
    </source>
</evidence>
<dbReference type="NCBIfam" id="NF002959">
    <property type="entry name" value="PRK03624.1"/>
    <property type="match status" value="1"/>
</dbReference>
<organism evidence="2 3">
    <name type="scientific">candidate division LCP-89 bacterium B3_LCP</name>
    <dbReference type="NCBI Taxonomy" id="2012998"/>
    <lineage>
        <taxon>Bacteria</taxon>
        <taxon>Pseudomonadati</taxon>
        <taxon>Bacteria division LCP-89</taxon>
    </lineage>
</organism>
<dbReference type="PANTHER" id="PTHR43617">
    <property type="entry name" value="L-AMINO ACID N-ACETYLTRANSFERASE"/>
    <property type="match status" value="1"/>
</dbReference>
<feature type="domain" description="N-acetyltransferase" evidence="1">
    <location>
        <begin position="4"/>
        <end position="143"/>
    </location>
</feature>
<protein>
    <submittedName>
        <fullName evidence="2">GNAT family acetyltransferase</fullName>
    </submittedName>
</protein>
<dbReference type="Gene3D" id="3.40.630.30">
    <property type="match status" value="1"/>
</dbReference>
<gene>
    <name evidence="2" type="ORF">CEE37_13495</name>
</gene>
<sequence>MDKLHIRPYQSQDEGQVIDLWHRCGLVVPWNDPKKDIDRQLQVNPELFLVGLVNDTIVASVMGGYEGHRGWVHYLAVLPEYQRRGFARDIMEVIENMLKKQGCPKINLQVRTSNMQAVGFYQSIGYKLDDVVSMGKRLEDDEI</sequence>
<evidence type="ECO:0000313" key="3">
    <source>
        <dbReference type="Proteomes" id="UP000319619"/>
    </source>
</evidence>
<comment type="caution">
    <text evidence="2">The sequence shown here is derived from an EMBL/GenBank/DDBJ whole genome shotgun (WGS) entry which is preliminary data.</text>
</comment>
<dbReference type="PANTHER" id="PTHR43617:SF20">
    <property type="entry name" value="N-ALPHA-ACETYLTRANSFERASE RIMI"/>
    <property type="match status" value="1"/>
</dbReference>
<dbReference type="CDD" id="cd04301">
    <property type="entry name" value="NAT_SF"/>
    <property type="match status" value="1"/>
</dbReference>